<sequence>MPPTPVRLSQGRAASPVLGALVEDAVRAAYADPAGPDLTAALDLAVLLGRTLPLPAAGDTVGLWEALATLGAVDLTVARVVEPHLDALAVLAEAAAAGSTAPDAPDDATWGVYAAEGPRRLEARPAPDGWVLDGEKSWCSLADHVDHALVTAWVDETRRGLFAVDLGAAGVARQATGGWVARGLAAVRSTGLRLDGVPATPVGDPDWYLTRPGFAWGGAGVAAVWFGGAVGVARRLRESAERREPDQLALAHLGAVDAVLDGARGSLAAAADLADTRPDTARAELVTTRVRQQVADAAAEVLDRVGRALGPGPLATEEPHARRVADLGLYLRQHHAERDLARLGSLVLDAAPDAERWW</sequence>
<gene>
    <name evidence="1" type="ORF">EDD33_1439</name>
</gene>
<evidence type="ECO:0008006" key="3">
    <source>
        <dbReference type="Google" id="ProtNLM"/>
    </source>
</evidence>
<proteinExistence type="predicted"/>
<organism evidence="1 2">
    <name type="scientific">Nocardioides aurantiacus</name>
    <dbReference type="NCBI Taxonomy" id="86796"/>
    <lineage>
        <taxon>Bacteria</taxon>
        <taxon>Bacillati</taxon>
        <taxon>Actinomycetota</taxon>
        <taxon>Actinomycetes</taxon>
        <taxon>Propionibacteriales</taxon>
        <taxon>Nocardioidaceae</taxon>
        <taxon>Nocardioides</taxon>
    </lineage>
</organism>
<dbReference type="InterPro" id="IPR009100">
    <property type="entry name" value="AcylCoA_DH/oxidase_NM_dom_sf"/>
</dbReference>
<dbReference type="RefSeq" id="WP_211332453.1">
    <property type="nucleotide sequence ID" value="NZ_RKHO01000001.1"/>
</dbReference>
<dbReference type="GO" id="GO:0016627">
    <property type="term" value="F:oxidoreductase activity, acting on the CH-CH group of donors"/>
    <property type="evidence" value="ECO:0007669"/>
    <property type="project" value="InterPro"/>
</dbReference>
<dbReference type="AlphaFoldDB" id="A0A3N2CSR9"/>
<protein>
    <recommendedName>
        <fullName evidence="3">Alkylation response protein AidB-like acyl-CoA dehydrogenase</fullName>
    </recommendedName>
</protein>
<evidence type="ECO:0000313" key="2">
    <source>
        <dbReference type="Proteomes" id="UP000281738"/>
    </source>
</evidence>
<dbReference type="Gene3D" id="2.40.110.10">
    <property type="entry name" value="Butyryl-CoA Dehydrogenase, subunit A, domain 2"/>
    <property type="match status" value="1"/>
</dbReference>
<dbReference type="EMBL" id="RKHO01000001">
    <property type="protein sequence ID" value="ROR90593.1"/>
    <property type="molecule type" value="Genomic_DNA"/>
</dbReference>
<name>A0A3N2CSR9_9ACTN</name>
<keyword evidence="2" id="KW-1185">Reference proteome</keyword>
<comment type="caution">
    <text evidence="1">The sequence shown here is derived from an EMBL/GenBank/DDBJ whole genome shotgun (WGS) entry which is preliminary data.</text>
</comment>
<accession>A0A3N2CSR9</accession>
<dbReference type="Proteomes" id="UP000281738">
    <property type="component" value="Unassembled WGS sequence"/>
</dbReference>
<evidence type="ECO:0000313" key="1">
    <source>
        <dbReference type="EMBL" id="ROR90593.1"/>
    </source>
</evidence>
<dbReference type="SUPFAM" id="SSF56645">
    <property type="entry name" value="Acyl-CoA dehydrogenase NM domain-like"/>
    <property type="match status" value="1"/>
</dbReference>
<reference evidence="1 2" key="1">
    <citation type="submission" date="2018-11" db="EMBL/GenBank/DDBJ databases">
        <title>Sequencing the genomes of 1000 actinobacteria strains.</title>
        <authorList>
            <person name="Klenk H.-P."/>
        </authorList>
    </citation>
    <scope>NUCLEOTIDE SEQUENCE [LARGE SCALE GENOMIC DNA]</scope>
    <source>
        <strain evidence="1 2">DSM 12652</strain>
    </source>
</reference>
<dbReference type="InterPro" id="IPR046373">
    <property type="entry name" value="Acyl-CoA_Oxase/DH_mid-dom_sf"/>
</dbReference>